<dbReference type="EMBL" id="KQ459580">
    <property type="protein sequence ID" value="KPI99245.1"/>
    <property type="molecule type" value="Genomic_DNA"/>
</dbReference>
<feature type="region of interest" description="Disordered" evidence="1">
    <location>
        <begin position="237"/>
        <end position="260"/>
    </location>
</feature>
<proteinExistence type="predicted"/>
<feature type="region of interest" description="Disordered" evidence="1">
    <location>
        <begin position="47"/>
        <end position="69"/>
    </location>
</feature>
<reference evidence="2 3" key="1">
    <citation type="journal article" date="2015" name="Nat. Commun.">
        <title>Outbred genome sequencing and CRISPR/Cas9 gene editing in butterflies.</title>
        <authorList>
            <person name="Li X."/>
            <person name="Fan D."/>
            <person name="Zhang W."/>
            <person name="Liu G."/>
            <person name="Zhang L."/>
            <person name="Zhao L."/>
            <person name="Fang X."/>
            <person name="Chen L."/>
            <person name="Dong Y."/>
            <person name="Chen Y."/>
            <person name="Ding Y."/>
            <person name="Zhao R."/>
            <person name="Feng M."/>
            <person name="Zhu Y."/>
            <person name="Feng Y."/>
            <person name="Jiang X."/>
            <person name="Zhu D."/>
            <person name="Xiang H."/>
            <person name="Feng X."/>
            <person name="Li S."/>
            <person name="Wang J."/>
            <person name="Zhang G."/>
            <person name="Kronforst M.R."/>
            <person name="Wang W."/>
        </authorList>
    </citation>
    <scope>NUCLEOTIDE SEQUENCE [LARGE SCALE GENOMIC DNA]</scope>
    <source>
        <strain evidence="2">Ya'a_city_454_Px</strain>
        <tissue evidence="2">Whole body</tissue>
    </source>
</reference>
<sequence>MCTETWRGAGVARSPSHESVTTDLSLFSVSSAASDARVLRMLACKVRSGQGPDPSIRVASPNPDGKASKSDARVLRMLACKAGQGPDPSIRVASPNPDGKASKSSAALPLASGESGDACREVLAGCAALCAQLGLRRSFSAADVCQVHASPPPRSATSEVGLCAALEALTMNAASRSCSTTTTQKTGVKWKLFQLQSDECASRSATSEVGLCAALEALTMNAASRSCSTWVAVGGSQLPSPQRAHPSHLTPRPQPSDNKKVRQNYIKKRLLTTYRALERMSQSEFNLDRLEQAAAASAAGRSTGNCLAAPPARPNTRLLHPETAHLVLTAADLERERGRPLSKYERNMMIFNWLHTLDEVKHSKFRPYDAAYSRERSHPPQKKHHMFGKRCFQEQPTTNLEPLTRTPSVVKYECPEQTYHHDLQMHNNMVTKELSFPSTQHQASWCAERWTGPARAGAARGD</sequence>
<dbReference type="Proteomes" id="UP000053268">
    <property type="component" value="Unassembled WGS sequence"/>
</dbReference>
<name>A0A194Q774_PAPXU</name>
<organism evidence="2 3">
    <name type="scientific">Papilio xuthus</name>
    <name type="common">Asian swallowtail butterfly</name>
    <dbReference type="NCBI Taxonomy" id="66420"/>
    <lineage>
        <taxon>Eukaryota</taxon>
        <taxon>Metazoa</taxon>
        <taxon>Ecdysozoa</taxon>
        <taxon>Arthropoda</taxon>
        <taxon>Hexapoda</taxon>
        <taxon>Insecta</taxon>
        <taxon>Pterygota</taxon>
        <taxon>Neoptera</taxon>
        <taxon>Endopterygota</taxon>
        <taxon>Lepidoptera</taxon>
        <taxon>Glossata</taxon>
        <taxon>Ditrysia</taxon>
        <taxon>Papilionoidea</taxon>
        <taxon>Papilionidae</taxon>
        <taxon>Papilioninae</taxon>
        <taxon>Papilio</taxon>
    </lineage>
</organism>
<dbReference type="AlphaFoldDB" id="A0A194Q774"/>
<gene>
    <name evidence="2" type="ORF">RR46_05429</name>
</gene>
<evidence type="ECO:0000256" key="1">
    <source>
        <dbReference type="SAM" id="MobiDB-lite"/>
    </source>
</evidence>
<feature type="region of interest" description="Disordered" evidence="1">
    <location>
        <begin position="83"/>
        <end position="107"/>
    </location>
</feature>
<protein>
    <submittedName>
        <fullName evidence="2">Uncharacterized protein</fullName>
    </submittedName>
</protein>
<accession>A0A194Q774</accession>
<evidence type="ECO:0000313" key="3">
    <source>
        <dbReference type="Proteomes" id="UP000053268"/>
    </source>
</evidence>
<evidence type="ECO:0000313" key="2">
    <source>
        <dbReference type="EMBL" id="KPI99245.1"/>
    </source>
</evidence>
<keyword evidence="3" id="KW-1185">Reference proteome</keyword>